<evidence type="ECO:0000256" key="2">
    <source>
        <dbReference type="ARBA" id="ARBA00022448"/>
    </source>
</evidence>
<feature type="transmembrane region" description="Helical" evidence="7">
    <location>
        <begin position="76"/>
        <end position="94"/>
    </location>
</feature>
<dbReference type="PATRIC" id="fig|930169.3.peg.3883"/>
<evidence type="ECO:0000256" key="6">
    <source>
        <dbReference type="ARBA" id="ARBA00023136"/>
    </source>
</evidence>
<keyword evidence="10" id="KW-1185">Reference proteome</keyword>
<dbReference type="Pfam" id="PF00528">
    <property type="entry name" value="BPD_transp_1"/>
    <property type="match status" value="1"/>
</dbReference>
<evidence type="ECO:0000256" key="3">
    <source>
        <dbReference type="ARBA" id="ARBA00022475"/>
    </source>
</evidence>
<proteinExistence type="inferred from homology"/>
<dbReference type="eggNOG" id="COG0600">
    <property type="taxonomic scope" value="Bacteria"/>
</dbReference>
<dbReference type="InterPro" id="IPR035906">
    <property type="entry name" value="MetI-like_sf"/>
</dbReference>
<evidence type="ECO:0000256" key="7">
    <source>
        <dbReference type="RuleBase" id="RU363032"/>
    </source>
</evidence>
<feature type="domain" description="ABC transmembrane type-1" evidence="8">
    <location>
        <begin position="68"/>
        <end position="249"/>
    </location>
</feature>
<dbReference type="STRING" id="930169.B5T_03926"/>
<name>K0CHV7_ALCDB</name>
<keyword evidence="5 7" id="KW-1133">Transmembrane helix</keyword>
<evidence type="ECO:0000256" key="4">
    <source>
        <dbReference type="ARBA" id="ARBA00022692"/>
    </source>
</evidence>
<feature type="transmembrane region" description="Helical" evidence="7">
    <location>
        <begin position="230"/>
        <end position="249"/>
    </location>
</feature>
<dbReference type="PANTHER" id="PTHR30151:SF20">
    <property type="entry name" value="ABC TRANSPORTER PERMEASE PROTEIN HI_0355-RELATED"/>
    <property type="match status" value="1"/>
</dbReference>
<keyword evidence="3" id="KW-1003">Cell membrane</keyword>
<keyword evidence="2 7" id="KW-0813">Transport</keyword>
<dbReference type="GO" id="GO:0005886">
    <property type="term" value="C:plasma membrane"/>
    <property type="evidence" value="ECO:0007669"/>
    <property type="project" value="UniProtKB-SubCell"/>
</dbReference>
<keyword evidence="4 7" id="KW-0812">Transmembrane</keyword>
<protein>
    <submittedName>
        <fullName evidence="9">ABC transporter, permease protein</fullName>
    </submittedName>
</protein>
<dbReference type="HOGENOM" id="CLU_046113_2_1_6"/>
<dbReference type="Proteomes" id="UP000006286">
    <property type="component" value="Chromosome"/>
</dbReference>
<evidence type="ECO:0000256" key="5">
    <source>
        <dbReference type="ARBA" id="ARBA00022989"/>
    </source>
</evidence>
<dbReference type="PANTHER" id="PTHR30151">
    <property type="entry name" value="ALKANE SULFONATE ABC TRANSPORTER-RELATED, MEMBRANE SUBUNIT"/>
    <property type="match status" value="1"/>
</dbReference>
<feature type="transmembrane region" description="Helical" evidence="7">
    <location>
        <begin position="106"/>
        <end position="128"/>
    </location>
</feature>
<dbReference type="SUPFAM" id="SSF161098">
    <property type="entry name" value="MetI-like"/>
    <property type="match status" value="1"/>
</dbReference>
<dbReference type="EMBL" id="CP003466">
    <property type="protein sequence ID" value="AFT72188.1"/>
    <property type="molecule type" value="Genomic_DNA"/>
</dbReference>
<comment type="similarity">
    <text evidence="7">Belongs to the binding-protein-dependent transport system permease family.</text>
</comment>
<reference evidence="9 10" key="1">
    <citation type="journal article" date="2012" name="J. Bacteriol.">
        <title>Complete genome sequence of Alcanivorax dieselolei type strain B5.</title>
        <authorList>
            <person name="Lai Q."/>
            <person name="Li W."/>
            <person name="Shao Z."/>
        </authorList>
    </citation>
    <scope>NUCLEOTIDE SEQUENCE [LARGE SCALE GENOMIC DNA]</scope>
    <source>
        <strain evidence="10">DSM 16502 / CGMCC 1.3690 / B-5</strain>
    </source>
</reference>
<sequence>MRPSPESAGRVLLRLLDRGAPVLAALLLLLIWELGCRLLDVPVYLLPPPSAIVEGALAVSPGSWANHIWATLRVSLLGYALAVIIGIPLAVALANSRLLSRTLYPMLVVVQSTPVVAVAPIIVVVLGAGDAPRIVITFLITFFPIVVSTVTGLMSTPPELLELSRSLGASRWREIRNIQLPFAVPHIFSALRISITLAIIGAVVAEFVAAENGLGFFIAFSTSFFKVPQAFAALAVLVTISLILFRLVAMIQKWWFPWSLPKKDQ</sequence>
<dbReference type="KEGG" id="adi:B5T_03926"/>
<organism evidence="9 10">
    <name type="scientific">Alcanivorax dieselolei (strain DSM 16502 / CGMCC 1.3690 / MCCC 1A00001 / B-5)</name>
    <name type="common">Alloalcanivorax dieselolei</name>
    <dbReference type="NCBI Taxonomy" id="930169"/>
    <lineage>
        <taxon>Bacteria</taxon>
        <taxon>Pseudomonadati</taxon>
        <taxon>Pseudomonadota</taxon>
        <taxon>Gammaproteobacteria</taxon>
        <taxon>Oceanospirillales</taxon>
        <taxon>Alcanivoracaceae</taxon>
        <taxon>Alloalcanivorax</taxon>
    </lineage>
</organism>
<feature type="transmembrane region" description="Helical" evidence="7">
    <location>
        <begin position="182"/>
        <end position="210"/>
    </location>
</feature>
<dbReference type="CDD" id="cd06261">
    <property type="entry name" value="TM_PBP2"/>
    <property type="match status" value="1"/>
</dbReference>
<gene>
    <name evidence="9" type="ordered locus">B5T_03926</name>
</gene>
<keyword evidence="6 7" id="KW-0472">Membrane</keyword>
<comment type="subcellular location">
    <subcellularLocation>
        <location evidence="1 7">Cell membrane</location>
        <topology evidence="1 7">Multi-pass membrane protein</topology>
    </subcellularLocation>
</comment>
<dbReference type="InterPro" id="IPR000515">
    <property type="entry name" value="MetI-like"/>
</dbReference>
<feature type="transmembrane region" description="Helical" evidence="7">
    <location>
        <begin position="134"/>
        <end position="161"/>
    </location>
</feature>
<evidence type="ECO:0000313" key="9">
    <source>
        <dbReference type="EMBL" id="AFT72188.1"/>
    </source>
</evidence>
<dbReference type="GO" id="GO:0055085">
    <property type="term" value="P:transmembrane transport"/>
    <property type="evidence" value="ECO:0007669"/>
    <property type="project" value="InterPro"/>
</dbReference>
<dbReference type="Gene3D" id="1.10.3720.10">
    <property type="entry name" value="MetI-like"/>
    <property type="match status" value="1"/>
</dbReference>
<dbReference type="PROSITE" id="PS50928">
    <property type="entry name" value="ABC_TM1"/>
    <property type="match status" value="1"/>
</dbReference>
<evidence type="ECO:0000259" key="8">
    <source>
        <dbReference type="PROSITE" id="PS50928"/>
    </source>
</evidence>
<accession>K0CHV7</accession>
<evidence type="ECO:0000313" key="10">
    <source>
        <dbReference type="Proteomes" id="UP000006286"/>
    </source>
</evidence>
<evidence type="ECO:0000256" key="1">
    <source>
        <dbReference type="ARBA" id="ARBA00004651"/>
    </source>
</evidence>
<dbReference type="AlphaFoldDB" id="K0CHV7"/>
<feature type="transmembrane region" description="Helical" evidence="7">
    <location>
        <begin position="20"/>
        <end position="39"/>
    </location>
</feature>